<dbReference type="PROSITE" id="PS50192">
    <property type="entry name" value="T_SNARE"/>
    <property type="match status" value="1"/>
</dbReference>
<keyword evidence="4 8" id="KW-1133">Transmembrane helix</keyword>
<evidence type="ECO:0000256" key="8">
    <source>
        <dbReference type="SAM" id="Phobius"/>
    </source>
</evidence>
<dbReference type="SMART" id="SM00397">
    <property type="entry name" value="t_SNARE"/>
    <property type="match status" value="1"/>
</dbReference>
<dbReference type="GO" id="GO:0006906">
    <property type="term" value="P:vesicle fusion"/>
    <property type="evidence" value="ECO:0007669"/>
    <property type="project" value="TreeGrafter"/>
</dbReference>
<comment type="subcellular location">
    <subcellularLocation>
        <location evidence="1">Membrane</location>
        <topology evidence="1">Single-pass type IV membrane protein</topology>
    </subcellularLocation>
</comment>
<keyword evidence="11" id="KW-1185">Reference proteome</keyword>
<evidence type="ECO:0000256" key="5">
    <source>
        <dbReference type="ARBA" id="ARBA00023136"/>
    </source>
</evidence>
<dbReference type="SUPFAM" id="SSF47661">
    <property type="entry name" value="t-snare proteins"/>
    <property type="match status" value="1"/>
</dbReference>
<evidence type="ECO:0000256" key="6">
    <source>
        <dbReference type="SAM" id="Coils"/>
    </source>
</evidence>
<evidence type="ECO:0000313" key="10">
    <source>
        <dbReference type="EMBL" id="TPX32064.1"/>
    </source>
</evidence>
<keyword evidence="6" id="KW-0175">Coiled coil</keyword>
<evidence type="ECO:0000256" key="4">
    <source>
        <dbReference type="ARBA" id="ARBA00022989"/>
    </source>
</evidence>
<comment type="caution">
    <text evidence="10">The sequence shown here is derived from an EMBL/GenBank/DDBJ whole genome shotgun (WGS) entry which is preliminary data.</text>
</comment>
<dbReference type="InterPro" id="IPR000727">
    <property type="entry name" value="T_SNARE_dom"/>
</dbReference>
<evidence type="ECO:0000259" key="9">
    <source>
        <dbReference type="PROSITE" id="PS50192"/>
    </source>
</evidence>
<dbReference type="OrthoDB" id="10255013at2759"/>
<dbReference type="GeneID" id="42006009"/>
<dbReference type="EMBL" id="QEAO01000035">
    <property type="protein sequence ID" value="TPX32064.1"/>
    <property type="molecule type" value="Genomic_DNA"/>
</dbReference>
<feature type="coiled-coil region" evidence="6">
    <location>
        <begin position="190"/>
        <end position="217"/>
    </location>
</feature>
<dbReference type="RefSeq" id="XP_031023338.1">
    <property type="nucleotide sequence ID" value="XM_031170712.1"/>
</dbReference>
<sequence>MARDRLNELQGPRSRTPNDYEMKNQYARPAGGAASDDTDFLQQVDNTQQLIDRIKSNISAIDQLHSRSLVALSNDDTTKNNRMVDALQEETNRLLQQARGNVKAMAAATKRMKGSEGNVRRAQQSQLAKKLMNAVQEYQGVQESFKKKWKQRMEREYRIARPTATAAEVENAIETADGPIFSQQILTTRIGEQRRALEEVQNRHVELQKIEQSIEQLFNLFQDMQLLLDTQQEQITQIDQHVDNTVAYVEDGGKEMQKAVVHRRNTRNRMWCLCVAVIILIIVIAFLIWWFGFNHAGVTFGSK</sequence>
<dbReference type="SMART" id="SM00503">
    <property type="entry name" value="SynN"/>
    <property type="match status" value="1"/>
</dbReference>
<protein>
    <recommendedName>
        <fullName evidence="9">t-SNARE coiled-coil homology domain-containing protein</fullName>
    </recommendedName>
</protein>
<dbReference type="Gene3D" id="1.20.5.110">
    <property type="match status" value="1"/>
</dbReference>
<dbReference type="GO" id="GO:0012505">
    <property type="term" value="C:endomembrane system"/>
    <property type="evidence" value="ECO:0007669"/>
    <property type="project" value="TreeGrafter"/>
</dbReference>
<evidence type="ECO:0000256" key="2">
    <source>
        <dbReference type="ARBA" id="ARBA00009063"/>
    </source>
</evidence>
<evidence type="ECO:0000256" key="1">
    <source>
        <dbReference type="ARBA" id="ARBA00004211"/>
    </source>
</evidence>
<dbReference type="GO" id="GO:0005886">
    <property type="term" value="C:plasma membrane"/>
    <property type="evidence" value="ECO:0007669"/>
    <property type="project" value="TreeGrafter"/>
</dbReference>
<dbReference type="Pfam" id="PF05739">
    <property type="entry name" value="SNARE"/>
    <property type="match status" value="1"/>
</dbReference>
<accession>A0A507C1V9</accession>
<feature type="domain" description="T-SNARE coiled-coil homology" evidence="9">
    <location>
        <begin position="197"/>
        <end position="259"/>
    </location>
</feature>
<evidence type="ECO:0000313" key="11">
    <source>
        <dbReference type="Proteomes" id="UP000319731"/>
    </source>
</evidence>
<dbReference type="PANTHER" id="PTHR19957:SF307">
    <property type="entry name" value="PROTEIN SSO1-RELATED"/>
    <property type="match status" value="1"/>
</dbReference>
<dbReference type="GO" id="GO:0005484">
    <property type="term" value="F:SNAP receptor activity"/>
    <property type="evidence" value="ECO:0007669"/>
    <property type="project" value="TreeGrafter"/>
</dbReference>
<dbReference type="GO" id="GO:0006886">
    <property type="term" value="P:intracellular protein transport"/>
    <property type="evidence" value="ECO:0007669"/>
    <property type="project" value="TreeGrafter"/>
</dbReference>
<dbReference type="PANTHER" id="PTHR19957">
    <property type="entry name" value="SYNTAXIN"/>
    <property type="match status" value="1"/>
</dbReference>
<feature type="transmembrane region" description="Helical" evidence="8">
    <location>
        <begin position="270"/>
        <end position="293"/>
    </location>
</feature>
<comment type="similarity">
    <text evidence="2">Belongs to the syntaxin family.</text>
</comment>
<gene>
    <name evidence="10" type="ORF">SmJEL517_g04784</name>
</gene>
<dbReference type="Pfam" id="PF00804">
    <property type="entry name" value="Syntaxin"/>
    <property type="match status" value="1"/>
</dbReference>
<evidence type="ECO:0000256" key="7">
    <source>
        <dbReference type="SAM" id="MobiDB-lite"/>
    </source>
</evidence>
<dbReference type="InterPro" id="IPR045242">
    <property type="entry name" value="Syntaxin"/>
</dbReference>
<evidence type="ECO:0000256" key="3">
    <source>
        <dbReference type="ARBA" id="ARBA00022692"/>
    </source>
</evidence>
<dbReference type="GO" id="GO:0048278">
    <property type="term" value="P:vesicle docking"/>
    <property type="evidence" value="ECO:0007669"/>
    <property type="project" value="TreeGrafter"/>
</dbReference>
<dbReference type="GO" id="GO:0031201">
    <property type="term" value="C:SNARE complex"/>
    <property type="evidence" value="ECO:0007669"/>
    <property type="project" value="TreeGrafter"/>
</dbReference>
<dbReference type="AlphaFoldDB" id="A0A507C1V9"/>
<feature type="region of interest" description="Disordered" evidence="7">
    <location>
        <begin position="1"/>
        <end position="21"/>
    </location>
</feature>
<proteinExistence type="inferred from homology"/>
<dbReference type="STRING" id="1806994.A0A507C1V9"/>
<dbReference type="GO" id="GO:0006887">
    <property type="term" value="P:exocytosis"/>
    <property type="evidence" value="ECO:0007669"/>
    <property type="project" value="TreeGrafter"/>
</dbReference>
<dbReference type="InterPro" id="IPR006011">
    <property type="entry name" value="Syntaxin_N"/>
</dbReference>
<keyword evidence="5 8" id="KW-0472">Membrane</keyword>
<dbReference type="Proteomes" id="UP000319731">
    <property type="component" value="Unassembled WGS sequence"/>
</dbReference>
<name>A0A507C1V9_9FUNG</name>
<organism evidence="10 11">
    <name type="scientific">Synchytrium microbalum</name>
    <dbReference type="NCBI Taxonomy" id="1806994"/>
    <lineage>
        <taxon>Eukaryota</taxon>
        <taxon>Fungi</taxon>
        <taxon>Fungi incertae sedis</taxon>
        <taxon>Chytridiomycota</taxon>
        <taxon>Chytridiomycota incertae sedis</taxon>
        <taxon>Chytridiomycetes</taxon>
        <taxon>Synchytriales</taxon>
        <taxon>Synchytriaceae</taxon>
        <taxon>Synchytrium</taxon>
    </lineage>
</organism>
<dbReference type="InterPro" id="IPR010989">
    <property type="entry name" value="SNARE"/>
</dbReference>
<keyword evidence="3 8" id="KW-0812">Transmembrane</keyword>
<dbReference type="CDD" id="cd15848">
    <property type="entry name" value="SNARE_syntaxin1-like"/>
    <property type="match status" value="1"/>
</dbReference>
<dbReference type="GO" id="GO:0000149">
    <property type="term" value="F:SNARE binding"/>
    <property type="evidence" value="ECO:0007669"/>
    <property type="project" value="TreeGrafter"/>
</dbReference>
<dbReference type="Gene3D" id="1.20.58.70">
    <property type="match status" value="1"/>
</dbReference>
<reference evidence="10 11" key="1">
    <citation type="journal article" date="2019" name="Sci. Rep.">
        <title>Comparative genomics of chytrid fungi reveal insights into the obligate biotrophic and pathogenic lifestyle of Synchytrium endobioticum.</title>
        <authorList>
            <person name="van de Vossenberg B.T.L.H."/>
            <person name="Warris S."/>
            <person name="Nguyen H.D.T."/>
            <person name="van Gent-Pelzer M.P.E."/>
            <person name="Joly D.L."/>
            <person name="van de Geest H.C."/>
            <person name="Bonants P.J.M."/>
            <person name="Smith D.S."/>
            <person name="Levesque C.A."/>
            <person name="van der Lee T.A.J."/>
        </authorList>
    </citation>
    <scope>NUCLEOTIDE SEQUENCE [LARGE SCALE GENOMIC DNA]</scope>
    <source>
        <strain evidence="10 11">JEL517</strain>
    </source>
</reference>